<sequence>MVWIDRSSMNDTEVLVTCPYNRAHTIIRSRMQFHLTKCRQQSTCYTDMVTCPFNSTHVVNRVELDVHQEICPNRIVLDSVLSPIGDSTSPQGVVPVTSEIPIPESDENWDDNPVETSVLDVVKTSAKDKSVLLNLIGAPKSERKAHRIQERIRFQQVAGQERRFQYGVKNNSNFSYNNYSNYNNFNSYNRKKEQLEKRERRPDFTYNNGKWFQTIFQHDYRLKNIDFFKTTNQMVRNDKHPGIFEQKKETEYFKKQQYWYSKPQETCARVENFQQSKLNGENLRPLKMELPWRIFRKPDTTLKKKILCIPVSGRGRSKETLPKQVGKIVNTV</sequence>
<keyword evidence="1" id="KW-0479">Metal-binding</keyword>
<name>A0A8I6S788_CIMLE</name>
<dbReference type="Proteomes" id="UP000494040">
    <property type="component" value="Unassembled WGS sequence"/>
</dbReference>
<dbReference type="KEGG" id="clec:106672949"/>
<dbReference type="InterPro" id="IPR051591">
    <property type="entry name" value="UPF0224_FAM112_RNA_Proc"/>
</dbReference>
<organism evidence="5 6">
    <name type="scientific">Cimex lectularius</name>
    <name type="common">Bed bug</name>
    <name type="synonym">Acanthia lectularia</name>
    <dbReference type="NCBI Taxonomy" id="79782"/>
    <lineage>
        <taxon>Eukaryota</taxon>
        <taxon>Metazoa</taxon>
        <taxon>Ecdysozoa</taxon>
        <taxon>Arthropoda</taxon>
        <taxon>Hexapoda</taxon>
        <taxon>Insecta</taxon>
        <taxon>Pterygota</taxon>
        <taxon>Neoptera</taxon>
        <taxon>Paraneoptera</taxon>
        <taxon>Hemiptera</taxon>
        <taxon>Heteroptera</taxon>
        <taxon>Panheteroptera</taxon>
        <taxon>Cimicomorpha</taxon>
        <taxon>Cimicidae</taxon>
        <taxon>Cimex</taxon>
    </lineage>
</organism>
<evidence type="ECO:0000259" key="4">
    <source>
        <dbReference type="PROSITE" id="PS51800"/>
    </source>
</evidence>
<keyword evidence="2" id="KW-0863">Zinc-finger</keyword>
<dbReference type="OrthoDB" id="5839404at2759"/>
<evidence type="ECO:0000313" key="5">
    <source>
        <dbReference type="EnsemblMetazoa" id="XP_014260286.1"/>
    </source>
</evidence>
<dbReference type="RefSeq" id="XP_014260286.1">
    <property type="nucleotide sequence ID" value="XM_014404800.1"/>
</dbReference>
<proteinExistence type="predicted"/>
<dbReference type="GeneID" id="106672949"/>
<dbReference type="PROSITE" id="PS51800">
    <property type="entry name" value="ZF_CHHC_U11_48K"/>
    <property type="match status" value="2"/>
</dbReference>
<dbReference type="PANTHER" id="PTHR21402">
    <property type="entry name" value="GAMETOCYTE SPECIFIC FACTOR 1-RELATED"/>
    <property type="match status" value="1"/>
</dbReference>
<evidence type="ECO:0000256" key="2">
    <source>
        <dbReference type="ARBA" id="ARBA00022771"/>
    </source>
</evidence>
<evidence type="ECO:0000256" key="1">
    <source>
        <dbReference type="ARBA" id="ARBA00022723"/>
    </source>
</evidence>
<feature type="domain" description="CHHC U11-48K-type" evidence="4">
    <location>
        <begin position="48"/>
        <end position="75"/>
    </location>
</feature>
<dbReference type="InterPro" id="IPR022776">
    <property type="entry name" value="TRM13/UPF0224_CHHC_Znf_dom"/>
</dbReference>
<protein>
    <recommendedName>
        <fullName evidence="4">CHHC U11-48K-type domain-containing protein</fullName>
    </recommendedName>
</protein>
<evidence type="ECO:0000256" key="3">
    <source>
        <dbReference type="ARBA" id="ARBA00022833"/>
    </source>
</evidence>
<dbReference type="PANTHER" id="PTHR21402:SF5">
    <property type="entry name" value="GAMETOCYTE SPECIFIC FACTOR 1"/>
    <property type="match status" value="1"/>
</dbReference>
<keyword evidence="3" id="KW-0862">Zinc</keyword>
<dbReference type="InterPro" id="IPR036236">
    <property type="entry name" value="Znf_C2H2_sf"/>
</dbReference>
<accession>A0A8I6S788</accession>
<dbReference type="Pfam" id="PF05253">
    <property type="entry name" value="zf-U11-48K"/>
    <property type="match status" value="2"/>
</dbReference>
<dbReference type="EnsemblMetazoa" id="XM_014404800.1">
    <property type="protein sequence ID" value="XP_014260286.1"/>
    <property type="gene ID" value="LOC106672949"/>
</dbReference>
<feature type="domain" description="CHHC U11-48K-type" evidence="4">
    <location>
        <begin position="15"/>
        <end position="42"/>
    </location>
</feature>
<reference evidence="5" key="1">
    <citation type="submission" date="2022-01" db="UniProtKB">
        <authorList>
            <consortium name="EnsemblMetazoa"/>
        </authorList>
    </citation>
    <scope>IDENTIFICATION</scope>
</reference>
<dbReference type="AlphaFoldDB" id="A0A8I6S788"/>
<dbReference type="GO" id="GO:0008270">
    <property type="term" value="F:zinc ion binding"/>
    <property type="evidence" value="ECO:0007669"/>
    <property type="project" value="UniProtKB-KW"/>
</dbReference>
<evidence type="ECO:0000313" key="6">
    <source>
        <dbReference type="Proteomes" id="UP000494040"/>
    </source>
</evidence>
<dbReference type="SUPFAM" id="SSF57667">
    <property type="entry name" value="beta-beta-alpha zinc fingers"/>
    <property type="match status" value="1"/>
</dbReference>
<keyword evidence="6" id="KW-1185">Reference proteome</keyword>